<dbReference type="PROSITE" id="PS50850">
    <property type="entry name" value="MFS"/>
    <property type="match status" value="1"/>
</dbReference>
<protein>
    <recommendedName>
        <fullName evidence="7">Efflux pump dotC</fullName>
    </recommendedName>
    <alternativeName>
        <fullName evidence="8">Dothistromin biosynthesis protein C</fullName>
    </alternativeName>
</protein>
<organism evidence="12 13">
    <name type="scientific">Monilinia vaccinii-corymbosi</name>
    <dbReference type="NCBI Taxonomy" id="61207"/>
    <lineage>
        <taxon>Eukaryota</taxon>
        <taxon>Fungi</taxon>
        <taxon>Dikarya</taxon>
        <taxon>Ascomycota</taxon>
        <taxon>Pezizomycotina</taxon>
        <taxon>Leotiomycetes</taxon>
        <taxon>Helotiales</taxon>
        <taxon>Sclerotiniaceae</taxon>
        <taxon>Monilinia</taxon>
    </lineage>
</organism>
<feature type="transmembrane region" description="Helical" evidence="10">
    <location>
        <begin position="166"/>
        <end position="192"/>
    </location>
</feature>
<name>A0A8A3PNE3_9HELO</name>
<evidence type="ECO:0000256" key="9">
    <source>
        <dbReference type="SAM" id="MobiDB-lite"/>
    </source>
</evidence>
<comment type="similarity">
    <text evidence="2">Belongs to the major facilitator superfamily. TCR/Tet family.</text>
</comment>
<sequence length="645" mass="68522">MASATSRETGIIKITVGPHTEERSTHQTPYPPAAEAEKNIIEFTNPIPSNESSISIPIPEPQEPSSSTSLKHGIFNADAAAAAAAPPDPEATRTKLQTTIIMISLCASVFLAALDVSIITTALPTISEHFHSEAGYTWIGSAYLLANASSTPSWGKFSDIWGRKPILLLASTVFFVGSLLAATSVSVGMLIVARAVQGVGGGGLIILVNICISDLFSLRKRGAYFGLVSMTWAFASAIGPLLGGVFTEKASWRWCFYINLPITGVVSIALFFFLHLDNPRTPVWDGLKAVDWLGSLLIIGGTLMLLLGLEFGGVTKPWSSATVICLIVFGILVAGLFAINEWKFARYPVMPLRLFKRLSNVAALGVCFCHGFVFIAASYYLPLYFQAVLGATPLLSGVYLLPFALSLSLTSALTGIFIKKTGKYLPPIYFGFTVMTLGFGLFSNLPRTPTWSKIIIYEIIAGIGVGPNFQSPLIALQTLVSPADIATATATFGFTRNLSTSISVVVGSVVFQNEMQRRSAGLVRALGSSVASALGGGSAGASVDFVRALPRAEREVARGAYWESLRIMWVIYVAFAALGLAISFAIGQHVLSKEHKSAKVGLKEQERLRLAAKNARRSGDEEAGGQAAGEAALGGTEGEKGGVKI</sequence>
<feature type="transmembrane region" description="Helical" evidence="10">
    <location>
        <begin position="100"/>
        <end position="123"/>
    </location>
</feature>
<evidence type="ECO:0000256" key="8">
    <source>
        <dbReference type="ARBA" id="ARBA00083178"/>
    </source>
</evidence>
<dbReference type="FunFam" id="1.20.1720.10:FF:000014">
    <property type="entry name" value="MFS drug transporter, putative"/>
    <property type="match status" value="1"/>
</dbReference>
<evidence type="ECO:0000256" key="5">
    <source>
        <dbReference type="ARBA" id="ARBA00023136"/>
    </source>
</evidence>
<dbReference type="GO" id="GO:0022857">
    <property type="term" value="F:transmembrane transporter activity"/>
    <property type="evidence" value="ECO:0007669"/>
    <property type="project" value="InterPro"/>
</dbReference>
<feature type="transmembrane region" description="Helical" evidence="10">
    <location>
        <begin position="361"/>
        <end position="382"/>
    </location>
</feature>
<evidence type="ECO:0000256" key="3">
    <source>
        <dbReference type="ARBA" id="ARBA00022692"/>
    </source>
</evidence>
<dbReference type="FunFam" id="1.20.1250.20:FF:000196">
    <property type="entry name" value="MFS toxin efflux pump (AflT)"/>
    <property type="match status" value="1"/>
</dbReference>
<feature type="compositionally biased region" description="Low complexity" evidence="9">
    <location>
        <begin position="50"/>
        <end position="69"/>
    </location>
</feature>
<feature type="transmembrane region" description="Helical" evidence="10">
    <location>
        <begin position="394"/>
        <end position="417"/>
    </location>
</feature>
<evidence type="ECO:0000256" key="7">
    <source>
        <dbReference type="ARBA" id="ARBA00069956"/>
    </source>
</evidence>
<keyword evidence="4 10" id="KW-1133">Transmembrane helix</keyword>
<feature type="transmembrane region" description="Helical" evidence="10">
    <location>
        <begin position="424"/>
        <end position="442"/>
    </location>
</feature>
<feature type="transmembrane region" description="Helical" evidence="10">
    <location>
        <begin position="198"/>
        <end position="216"/>
    </location>
</feature>
<evidence type="ECO:0000256" key="10">
    <source>
        <dbReference type="SAM" id="Phobius"/>
    </source>
</evidence>
<proteinExistence type="inferred from homology"/>
<evidence type="ECO:0000313" key="12">
    <source>
        <dbReference type="EMBL" id="QSZ36401.1"/>
    </source>
</evidence>
<evidence type="ECO:0000256" key="1">
    <source>
        <dbReference type="ARBA" id="ARBA00004128"/>
    </source>
</evidence>
<evidence type="ECO:0000256" key="4">
    <source>
        <dbReference type="ARBA" id="ARBA00022989"/>
    </source>
</evidence>
<feature type="transmembrane region" description="Helical" evidence="10">
    <location>
        <begin position="567"/>
        <end position="587"/>
    </location>
</feature>
<reference evidence="12" key="1">
    <citation type="submission" date="2020-10" db="EMBL/GenBank/DDBJ databases">
        <title>Genome Sequence of Monilinia vaccinii-corymbosi Sheds Light on Mummy Berry Disease Infection of Blueberry and Mating Type.</title>
        <authorList>
            <person name="Yow A.G."/>
            <person name="Zhang Y."/>
            <person name="Bansal K."/>
            <person name="Eacker S.M."/>
            <person name="Sullivan S."/>
            <person name="Liachko I."/>
            <person name="Cubeta M.A."/>
            <person name="Rollins J.A."/>
            <person name="Ashrafi H."/>
        </authorList>
    </citation>
    <scope>NUCLEOTIDE SEQUENCE</scope>
    <source>
        <strain evidence="12">RL-1</strain>
    </source>
</reference>
<feature type="compositionally biased region" description="Low complexity" evidence="9">
    <location>
        <begin position="624"/>
        <end position="634"/>
    </location>
</feature>
<keyword evidence="3 10" id="KW-0812">Transmembrane</keyword>
<dbReference type="GO" id="GO:0005774">
    <property type="term" value="C:vacuolar membrane"/>
    <property type="evidence" value="ECO:0007669"/>
    <property type="project" value="UniProtKB-SubCell"/>
</dbReference>
<keyword evidence="13" id="KW-1185">Reference proteome</keyword>
<dbReference type="Gene3D" id="1.20.1720.10">
    <property type="entry name" value="Multidrug resistance protein D"/>
    <property type="match status" value="1"/>
</dbReference>
<dbReference type="InterPro" id="IPR020846">
    <property type="entry name" value="MFS_dom"/>
</dbReference>
<comment type="subcellular location">
    <subcellularLocation>
        <location evidence="1">Vacuole membrane</location>
        <topology evidence="1">Multi-pass membrane protein</topology>
    </subcellularLocation>
</comment>
<dbReference type="GO" id="GO:0005886">
    <property type="term" value="C:plasma membrane"/>
    <property type="evidence" value="ECO:0007669"/>
    <property type="project" value="TreeGrafter"/>
</dbReference>
<feature type="region of interest" description="Disordered" evidence="9">
    <location>
        <begin position="613"/>
        <end position="645"/>
    </location>
</feature>
<dbReference type="PANTHER" id="PTHR23501">
    <property type="entry name" value="MAJOR FACILITATOR SUPERFAMILY"/>
    <property type="match status" value="1"/>
</dbReference>
<evidence type="ECO:0000256" key="2">
    <source>
        <dbReference type="ARBA" id="ARBA00007520"/>
    </source>
</evidence>
<feature type="transmembrane region" description="Helical" evidence="10">
    <location>
        <begin position="289"/>
        <end position="309"/>
    </location>
</feature>
<gene>
    <name evidence="12" type="ORF">DSL72_006278</name>
</gene>
<keyword evidence="5 10" id="KW-0472">Membrane</keyword>
<dbReference type="EMBL" id="CP063411">
    <property type="protein sequence ID" value="QSZ36401.1"/>
    <property type="molecule type" value="Genomic_DNA"/>
</dbReference>
<dbReference type="Proteomes" id="UP000672032">
    <property type="component" value="Chromosome 7"/>
</dbReference>
<feature type="domain" description="Major facilitator superfamily (MFS) profile" evidence="11">
    <location>
        <begin position="101"/>
        <end position="591"/>
    </location>
</feature>
<feature type="transmembrane region" description="Helical" evidence="10">
    <location>
        <begin position="258"/>
        <end position="277"/>
    </location>
</feature>
<feature type="transmembrane region" description="Helical" evidence="10">
    <location>
        <begin position="223"/>
        <end position="246"/>
    </location>
</feature>
<evidence type="ECO:0000313" key="13">
    <source>
        <dbReference type="Proteomes" id="UP000672032"/>
    </source>
</evidence>
<feature type="transmembrane region" description="Helical" evidence="10">
    <location>
        <begin position="321"/>
        <end position="340"/>
    </location>
</feature>
<dbReference type="PRINTS" id="PR01036">
    <property type="entry name" value="TCRTETB"/>
</dbReference>
<dbReference type="PANTHER" id="PTHR23501:SF102">
    <property type="entry name" value="DRUG TRANSPORTER, PUTATIVE (AFU_ORTHOLOGUE AFUA_3G08530)-RELATED"/>
    <property type="match status" value="1"/>
</dbReference>
<dbReference type="InterPro" id="IPR036259">
    <property type="entry name" value="MFS_trans_sf"/>
</dbReference>
<feature type="region of interest" description="Disordered" evidence="9">
    <location>
        <begin position="1"/>
        <end position="37"/>
    </location>
</feature>
<dbReference type="Gene3D" id="1.20.1250.20">
    <property type="entry name" value="MFS general substrate transporter like domains"/>
    <property type="match status" value="1"/>
</dbReference>
<dbReference type="AlphaFoldDB" id="A0A8A3PNE3"/>
<dbReference type="CDD" id="cd17502">
    <property type="entry name" value="MFS_Azr1_MDR_like"/>
    <property type="match status" value="1"/>
</dbReference>
<dbReference type="InterPro" id="IPR011701">
    <property type="entry name" value="MFS"/>
</dbReference>
<dbReference type="SUPFAM" id="SSF103473">
    <property type="entry name" value="MFS general substrate transporter"/>
    <property type="match status" value="1"/>
</dbReference>
<evidence type="ECO:0000256" key="6">
    <source>
        <dbReference type="ARBA" id="ARBA00057269"/>
    </source>
</evidence>
<feature type="region of interest" description="Disordered" evidence="9">
    <location>
        <begin position="50"/>
        <end position="70"/>
    </location>
</feature>
<dbReference type="Pfam" id="PF07690">
    <property type="entry name" value="MFS_1"/>
    <property type="match status" value="1"/>
</dbReference>
<comment type="function">
    <text evidence="6">Efflux pump; part of the gene cluster that mediates the biosynthesis of dothistromin (DOTH), a polyketide toxin very similar in structure to the aflatoxin precursor, versicolorin B. One function of dotC may be to transport early-stage dothistromin biosynthetic intermediates from the cytoplasm into vacuoles, thereby affecting the rate of dothistromin production.</text>
</comment>
<dbReference type="OrthoDB" id="10021397at2759"/>
<evidence type="ECO:0000259" key="11">
    <source>
        <dbReference type="PROSITE" id="PS50850"/>
    </source>
</evidence>
<accession>A0A8A3PNE3</accession>